<feature type="compositionally biased region" description="Polar residues" evidence="4">
    <location>
        <begin position="90"/>
        <end position="102"/>
    </location>
</feature>
<dbReference type="AlphaFoldDB" id="A0A485KFF3"/>
<dbReference type="GO" id="GO:0005634">
    <property type="term" value="C:nucleus"/>
    <property type="evidence" value="ECO:0007669"/>
    <property type="project" value="UniProtKB-SubCell"/>
</dbReference>
<evidence type="ECO:0000256" key="4">
    <source>
        <dbReference type="SAM" id="MobiDB-lite"/>
    </source>
</evidence>
<dbReference type="InterPro" id="IPR036529">
    <property type="entry name" value="KIX_dom_sf"/>
</dbReference>
<feature type="coiled-coil region" evidence="3">
    <location>
        <begin position="177"/>
        <end position="207"/>
    </location>
</feature>
<gene>
    <name evidence="7" type="primary">Aste57867_6037</name>
    <name evidence="6" type="ORF">As57867_006023</name>
    <name evidence="7" type="ORF">ASTE57867_6037</name>
</gene>
<evidence type="ECO:0000313" key="8">
    <source>
        <dbReference type="Proteomes" id="UP000332933"/>
    </source>
</evidence>
<reference evidence="6" key="2">
    <citation type="submission" date="2019-06" db="EMBL/GenBank/DDBJ databases">
        <title>Genomics analysis of Aphanomyces spp. identifies a new class of oomycete effector associated with host adaptation.</title>
        <authorList>
            <person name="Gaulin E."/>
        </authorList>
    </citation>
    <scope>NUCLEOTIDE SEQUENCE</scope>
    <source>
        <strain evidence="6">CBS 578.67</strain>
    </source>
</reference>
<reference evidence="7 8" key="1">
    <citation type="submission" date="2019-03" db="EMBL/GenBank/DDBJ databases">
        <authorList>
            <person name="Gaulin E."/>
            <person name="Dumas B."/>
        </authorList>
    </citation>
    <scope>NUCLEOTIDE SEQUENCE [LARGE SCALE GENOMIC DNA]</scope>
    <source>
        <strain evidence="7">CBS 568.67</strain>
    </source>
</reference>
<dbReference type="EMBL" id="VJMH01002310">
    <property type="protein sequence ID" value="KAF0709233.1"/>
    <property type="molecule type" value="Genomic_DNA"/>
</dbReference>
<dbReference type="SUPFAM" id="SSF47040">
    <property type="entry name" value="Kix domain of CBP (creb binding protein)"/>
    <property type="match status" value="1"/>
</dbReference>
<dbReference type="GO" id="GO:0006355">
    <property type="term" value="P:regulation of DNA-templated transcription"/>
    <property type="evidence" value="ECO:0007669"/>
    <property type="project" value="InterPro"/>
</dbReference>
<organism evidence="7 8">
    <name type="scientific">Aphanomyces stellatus</name>
    <dbReference type="NCBI Taxonomy" id="120398"/>
    <lineage>
        <taxon>Eukaryota</taxon>
        <taxon>Sar</taxon>
        <taxon>Stramenopiles</taxon>
        <taxon>Oomycota</taxon>
        <taxon>Saprolegniomycetes</taxon>
        <taxon>Saprolegniales</taxon>
        <taxon>Verrucalvaceae</taxon>
        <taxon>Aphanomyces</taxon>
    </lineage>
</organism>
<name>A0A485KFF3_9STRA</name>
<protein>
    <submittedName>
        <fullName evidence="7">Aste57867_6037 protein</fullName>
    </submittedName>
</protein>
<feature type="region of interest" description="Disordered" evidence="4">
    <location>
        <begin position="74"/>
        <end position="112"/>
    </location>
</feature>
<dbReference type="InterPro" id="IPR036546">
    <property type="entry name" value="MED15_KIX"/>
</dbReference>
<feature type="domain" description="Mediator complex subunit 15 KIX" evidence="5">
    <location>
        <begin position="6"/>
        <end position="82"/>
    </location>
</feature>
<evidence type="ECO:0000313" key="7">
    <source>
        <dbReference type="EMBL" id="VFT83050.1"/>
    </source>
</evidence>
<dbReference type="Gene3D" id="1.10.246.20">
    <property type="entry name" value="Coactivator CBP, KIX domain"/>
    <property type="match status" value="1"/>
</dbReference>
<proteinExistence type="predicted"/>
<dbReference type="EMBL" id="CAADRA010002312">
    <property type="protein sequence ID" value="VFT83050.1"/>
    <property type="molecule type" value="Genomic_DNA"/>
</dbReference>
<keyword evidence="8" id="KW-1185">Reference proteome</keyword>
<accession>A0A485KFF3</accession>
<dbReference type="Proteomes" id="UP000332933">
    <property type="component" value="Unassembled WGS sequence"/>
</dbReference>
<evidence type="ECO:0000256" key="2">
    <source>
        <dbReference type="ARBA" id="ARBA00023242"/>
    </source>
</evidence>
<evidence type="ECO:0000256" key="1">
    <source>
        <dbReference type="ARBA" id="ARBA00004123"/>
    </source>
</evidence>
<feature type="compositionally biased region" description="Basic residues" evidence="4">
    <location>
        <begin position="75"/>
        <end position="84"/>
    </location>
</feature>
<comment type="subcellular location">
    <subcellularLocation>
        <location evidence="1">Nucleus</location>
    </subcellularLocation>
</comment>
<keyword evidence="3" id="KW-0175">Coiled coil</keyword>
<evidence type="ECO:0000313" key="6">
    <source>
        <dbReference type="EMBL" id="KAF0709233.1"/>
    </source>
</evidence>
<dbReference type="Pfam" id="PF16987">
    <property type="entry name" value="KIX_2"/>
    <property type="match status" value="1"/>
</dbReference>
<keyword evidence="2" id="KW-0539">Nucleus</keyword>
<sequence>MVPVTPDWRTPASHRLRPAVVEAMYKEIRRIAKHEDEQWLRQQATTMEHDIWTTATGDQHYRSMVNEKTMDLRKQIQKKKKKKTTLPPRDSTSLSTPLQSPVRSPAPLPKPSLQTSVASVLSELQRQIHDDICRLTRAHEEELRMIEELQVAAKHQLAVTLRDQGASIDAQCWAVTELALSQEIARMERSQAQLEEQNALIEQYLAHPVLVQYAADKTIASQVAPMPTQLTHIRSQYSAAMATTIKMLTQILHPSKPTRLNAATHTRLSKTLHMLKRITLGLSHEPVHMDLTEVERYLKCRMMPLLAQLRAHQAPNQSSAIGSGSNVPYIAA</sequence>
<evidence type="ECO:0000256" key="3">
    <source>
        <dbReference type="SAM" id="Coils"/>
    </source>
</evidence>
<dbReference type="GO" id="GO:0003712">
    <property type="term" value="F:transcription coregulator activity"/>
    <property type="evidence" value="ECO:0007669"/>
    <property type="project" value="InterPro"/>
</dbReference>
<evidence type="ECO:0000259" key="5">
    <source>
        <dbReference type="Pfam" id="PF16987"/>
    </source>
</evidence>